<dbReference type="PANTHER" id="PTHR37836">
    <property type="entry name" value="LMO1036 PROTEIN"/>
    <property type="match status" value="1"/>
</dbReference>
<dbReference type="InterPro" id="IPR025277">
    <property type="entry name" value="Apiosidase-like_cat_dom"/>
</dbReference>
<dbReference type="Gene3D" id="3.20.20.80">
    <property type="entry name" value="Glycosidases"/>
    <property type="match status" value="1"/>
</dbReference>
<sequence>MKHTTFKRHPLSRLSISENKRYFIKEDGTPFLWLADTVWTMPQRMKWDDVEYYMQTRKNQGFTVLQIVALDPERDEDIRNPAGEKALINNDLSSPNENYFSYLDWILDRAEAYGFYVLLLPVWGQMVVGENWQGEKFPKTVNEGNAYQYGKWIGSRYRTRTNILWCLGGDRHPVHNGTDYKNVWRRLAEGLAKGVLDKDLKYNQNREEWKDLLITYHSSYDVHSGECSTMSFWTDEEAWIQFIMLQSGHGLTVKNYELIKKEYDREHPMPVWDGEPAYEAMPNSWPVKPDSYHGSWMVRRRAYFSLFAGAFGFTYGHSSMWCTISPREVNPVTPYTWYEALTQEGAYHIKNLRDFLESIDLTKFVPSQEILLFPRDTDASDESRHIQACKDMENKRICVYFPQYITAELELSDFPPELFLRWYDPRNGNALAAEKIKITGSRLTINPPSNGSEEDWILLLGKEEASISLVSKQYGTETKAEEVKKVFEW</sequence>
<accession>A0A9D2RVV2</accession>
<dbReference type="PANTHER" id="PTHR37836:SF2">
    <property type="entry name" value="DUF4038 DOMAIN-CONTAINING PROTEIN"/>
    <property type="match status" value="1"/>
</dbReference>
<comment type="caution">
    <text evidence="3">The sequence shown here is derived from an EMBL/GenBank/DDBJ whole genome shotgun (WGS) entry which is preliminary data.</text>
</comment>
<evidence type="ECO:0000259" key="2">
    <source>
        <dbReference type="Pfam" id="PF13204"/>
    </source>
</evidence>
<dbReference type="EMBL" id="DWYZ01000143">
    <property type="protein sequence ID" value="HJB28602.1"/>
    <property type="molecule type" value="Genomic_DNA"/>
</dbReference>
<proteinExistence type="predicted"/>
<name>A0A9D2RVV2_9FIRM</name>
<reference evidence="3" key="1">
    <citation type="journal article" date="2021" name="PeerJ">
        <title>Extensive microbial diversity within the chicken gut microbiome revealed by metagenomics and culture.</title>
        <authorList>
            <person name="Gilroy R."/>
            <person name="Ravi A."/>
            <person name="Getino M."/>
            <person name="Pursley I."/>
            <person name="Horton D.L."/>
            <person name="Alikhan N.F."/>
            <person name="Baker D."/>
            <person name="Gharbi K."/>
            <person name="Hall N."/>
            <person name="Watson M."/>
            <person name="Adriaenssens E.M."/>
            <person name="Foster-Nyarko E."/>
            <person name="Jarju S."/>
            <person name="Secka A."/>
            <person name="Antonio M."/>
            <person name="Oren A."/>
            <person name="Chaudhuri R.R."/>
            <person name="La Ragione R."/>
            <person name="Hildebrand F."/>
            <person name="Pallen M.J."/>
        </authorList>
    </citation>
    <scope>NUCLEOTIDE SEQUENCE</scope>
    <source>
        <strain evidence="3">ChiSjej1B19-5720</strain>
    </source>
</reference>
<dbReference type="GO" id="GO:0016787">
    <property type="term" value="F:hydrolase activity"/>
    <property type="evidence" value="ECO:0007669"/>
    <property type="project" value="UniProtKB-KW"/>
</dbReference>
<keyword evidence="3" id="KW-0378">Hydrolase</keyword>
<dbReference type="Proteomes" id="UP000823842">
    <property type="component" value="Unassembled WGS sequence"/>
</dbReference>
<reference evidence="3" key="2">
    <citation type="submission" date="2021-04" db="EMBL/GenBank/DDBJ databases">
        <authorList>
            <person name="Gilroy R."/>
        </authorList>
    </citation>
    <scope>NUCLEOTIDE SEQUENCE</scope>
    <source>
        <strain evidence="3">ChiSjej1B19-5720</strain>
    </source>
</reference>
<feature type="domain" description="Putative collagen-binding" evidence="1">
    <location>
        <begin position="366"/>
        <end position="460"/>
    </location>
</feature>
<feature type="domain" description="Apiosidase-like catalytic" evidence="2">
    <location>
        <begin position="17"/>
        <end position="361"/>
    </location>
</feature>
<dbReference type="Pfam" id="PF12904">
    <property type="entry name" value="Collagen_bind_2"/>
    <property type="match status" value="1"/>
</dbReference>
<gene>
    <name evidence="3" type="ORF">IAA06_07380</name>
</gene>
<dbReference type="SUPFAM" id="SSF51445">
    <property type="entry name" value="(Trans)glycosidases"/>
    <property type="match status" value="1"/>
</dbReference>
<protein>
    <submittedName>
        <fullName evidence="3">Glycoside hydrolase family 140 protein</fullName>
    </submittedName>
</protein>
<dbReference type="InterPro" id="IPR017853">
    <property type="entry name" value="GH"/>
</dbReference>
<dbReference type="Pfam" id="PF13204">
    <property type="entry name" value="Apiosidase"/>
    <property type="match status" value="1"/>
</dbReference>
<evidence type="ECO:0000313" key="4">
    <source>
        <dbReference type="Proteomes" id="UP000823842"/>
    </source>
</evidence>
<dbReference type="AlphaFoldDB" id="A0A9D2RVV2"/>
<dbReference type="InterPro" id="IPR024749">
    <property type="entry name" value="Collagen-bd_put"/>
</dbReference>
<evidence type="ECO:0000313" key="3">
    <source>
        <dbReference type="EMBL" id="HJB28602.1"/>
    </source>
</evidence>
<evidence type="ECO:0000259" key="1">
    <source>
        <dbReference type="Pfam" id="PF12904"/>
    </source>
</evidence>
<organism evidence="3 4">
    <name type="scientific">Candidatus Blautia faecavium</name>
    <dbReference type="NCBI Taxonomy" id="2838487"/>
    <lineage>
        <taxon>Bacteria</taxon>
        <taxon>Bacillati</taxon>
        <taxon>Bacillota</taxon>
        <taxon>Clostridia</taxon>
        <taxon>Lachnospirales</taxon>
        <taxon>Lachnospiraceae</taxon>
        <taxon>Blautia</taxon>
    </lineage>
</organism>